<dbReference type="SMART" id="SM00257">
    <property type="entry name" value="LysM"/>
    <property type="match status" value="2"/>
</dbReference>
<feature type="domain" description="LysM" evidence="3">
    <location>
        <begin position="151"/>
        <end position="207"/>
    </location>
</feature>
<feature type="domain" description="LysM" evidence="3">
    <location>
        <begin position="220"/>
        <end position="276"/>
    </location>
</feature>
<evidence type="ECO:0000256" key="1">
    <source>
        <dbReference type="SAM" id="MobiDB-lite"/>
    </source>
</evidence>
<evidence type="ECO:0000313" key="5">
    <source>
        <dbReference type="EMBL" id="TQM11139.1"/>
    </source>
</evidence>
<dbReference type="EMBL" id="VFPA01000002">
    <property type="protein sequence ID" value="TQM11139.1"/>
    <property type="molecule type" value="Genomic_DNA"/>
</dbReference>
<evidence type="ECO:0000259" key="4">
    <source>
        <dbReference type="SMART" id="SM01043"/>
    </source>
</evidence>
<feature type="compositionally biased region" description="Basic and acidic residues" evidence="1">
    <location>
        <begin position="721"/>
        <end position="730"/>
    </location>
</feature>
<dbReference type="PANTHER" id="PTHR34700:SF4">
    <property type="entry name" value="PHAGE-LIKE ELEMENT PBSX PROTEIN XKDP"/>
    <property type="match status" value="1"/>
</dbReference>
<protein>
    <submittedName>
        <fullName evidence="5">LysM domain-containing protein</fullName>
    </submittedName>
</protein>
<dbReference type="PANTHER" id="PTHR34700">
    <property type="entry name" value="POTASSIUM BINDING PROTEIN KBP"/>
    <property type="match status" value="1"/>
</dbReference>
<feature type="region of interest" description="Disordered" evidence="1">
    <location>
        <begin position="270"/>
        <end position="358"/>
    </location>
</feature>
<keyword evidence="2" id="KW-0812">Transmembrane</keyword>
<proteinExistence type="predicted"/>
<evidence type="ECO:0000259" key="3">
    <source>
        <dbReference type="SMART" id="SM00257"/>
    </source>
</evidence>
<accession>A0A543DPA2</accession>
<dbReference type="Proteomes" id="UP000315677">
    <property type="component" value="Unassembled WGS sequence"/>
</dbReference>
<feature type="transmembrane region" description="Helical" evidence="2">
    <location>
        <begin position="103"/>
        <end position="123"/>
    </location>
</feature>
<keyword evidence="2" id="KW-0472">Membrane</keyword>
<dbReference type="InterPro" id="IPR052196">
    <property type="entry name" value="Bact_Kbp"/>
</dbReference>
<dbReference type="Pfam" id="PF01476">
    <property type="entry name" value="LysM"/>
    <property type="match status" value="1"/>
</dbReference>
<sequence length="1030" mass="109352">MTVGRLVRATFAAAAILGIIAGVPVLLWLVARAAFPAPRPSPAELLALLALPDDGRLFLGFLLLVGAALWLQLTLSLIAEFLGVLRRRPTTRVELPGLGMSRALAAVLVGALLSAGSATASAAPATPLTSTAPSPGTSENAPVENRRAGPQYEVQPRDTLWRIAEKALGDPLRWREIYELNAGREQPDGERLTEAALLRTGWLLELPADAVPGPDSDGYVAVVGPGDTLSEIAAQHLGDPRRADAVFEENRGRLQLDGRRLNDPDLIRPGWTLVLPEPTQPPPSADPVPEEPRPGPVSPPAAAPIPDDPPPPEPLPPPTTTVPPSPGNEERSAEAHTDAQIEAPEADSPADPEANDGSTAAVVLGSSSLVVAGLVAALALRRRRQLRARRPYHRIAVPSDDAGRAEWIAAASEPTVDAAFLDAALRGLALSDWAGIDAPPLRTAILDSEHAVVSLAAQASMPEPFEPLEDRTWSVPATANLPLGPDDAGGYCAPFPTLVSVATGAGGQTLLVDLEELGIAHVTGKLGLATGLLRHVAAELANSRWSEDCEILLVGFGAELAPLNPERLQVLADVAAGLTEIRARLRAARDTLAQLGVPSLLHGRLDGVAPDAWLPIVLLATGPATDEERAGLADLAGEIGGTRRAPVAVVTAGIALAGHELHITDGGQLLMPDVGEEHWSAENMSGTTGAGLAEILAPTAQPDVPAGPAAAPETWADGMREDGTLDERPKTAVKPPPDPEAVRRLTIAEQQDPDLDRDLARWSAEGTPDVPLVGILGEPVVRAPGQFPAVRPSWFTEVLVYLSLHPLGVTMQTAVTDLWPDGHKIDPATVRHAFYGARRWAGRGLDGDPERAFVSDMQSDNTYRLRGHLLDWDLFRRLRKRAQARHAAGHDSAVTDYEAALGLIRGPVLSALRPGGYAWLNNHDQRHDLQIPGFLVDAAHELVDIALTAGDPALARRAAEIARTVDVDVVFDRPLTDLMRIAHAEDRPSEMERYAAILLDARGFDVPEELPPETFAVLNELLPHGPRRRA</sequence>
<feature type="region of interest" description="Disordered" evidence="1">
    <location>
        <begin position="123"/>
        <end position="151"/>
    </location>
</feature>
<dbReference type="Gene3D" id="3.10.350.10">
    <property type="entry name" value="LysM domain"/>
    <property type="match status" value="2"/>
</dbReference>
<dbReference type="InterPro" id="IPR018392">
    <property type="entry name" value="LysM"/>
</dbReference>
<feature type="domain" description="Bacterial transcriptional activator" evidence="4">
    <location>
        <begin position="870"/>
        <end position="1022"/>
    </location>
</feature>
<name>A0A543DPA2_9PSEU</name>
<dbReference type="CDD" id="cd00118">
    <property type="entry name" value="LysM"/>
    <property type="match status" value="2"/>
</dbReference>
<dbReference type="InterPro" id="IPR036779">
    <property type="entry name" value="LysM_dom_sf"/>
</dbReference>
<dbReference type="AlphaFoldDB" id="A0A543DPA2"/>
<dbReference type="SMART" id="SM01043">
    <property type="entry name" value="BTAD"/>
    <property type="match status" value="1"/>
</dbReference>
<evidence type="ECO:0000313" key="6">
    <source>
        <dbReference type="Proteomes" id="UP000315677"/>
    </source>
</evidence>
<feature type="region of interest" description="Disordered" evidence="1">
    <location>
        <begin position="721"/>
        <end position="741"/>
    </location>
</feature>
<dbReference type="OrthoDB" id="8444614at2"/>
<organism evidence="5 6">
    <name type="scientific">Pseudonocardia kunmingensis</name>
    <dbReference type="NCBI Taxonomy" id="630975"/>
    <lineage>
        <taxon>Bacteria</taxon>
        <taxon>Bacillati</taxon>
        <taxon>Actinomycetota</taxon>
        <taxon>Actinomycetes</taxon>
        <taxon>Pseudonocardiales</taxon>
        <taxon>Pseudonocardiaceae</taxon>
        <taxon>Pseudonocardia</taxon>
    </lineage>
</organism>
<feature type="compositionally biased region" description="Pro residues" evidence="1">
    <location>
        <begin position="294"/>
        <end position="326"/>
    </location>
</feature>
<keyword evidence="6" id="KW-1185">Reference proteome</keyword>
<feature type="compositionally biased region" description="Low complexity" evidence="1">
    <location>
        <begin position="123"/>
        <end position="138"/>
    </location>
</feature>
<dbReference type="RefSeq" id="WP_142055035.1">
    <property type="nucleotide sequence ID" value="NZ_VFPA01000002.1"/>
</dbReference>
<comment type="caution">
    <text evidence="5">The sequence shown here is derived from an EMBL/GenBank/DDBJ whole genome shotgun (WGS) entry which is preliminary data.</text>
</comment>
<evidence type="ECO:0000256" key="2">
    <source>
        <dbReference type="SAM" id="Phobius"/>
    </source>
</evidence>
<gene>
    <name evidence="5" type="ORF">FB558_3691</name>
</gene>
<feature type="transmembrane region" description="Helical" evidence="2">
    <location>
        <begin position="57"/>
        <end position="82"/>
    </location>
</feature>
<feature type="compositionally biased region" description="Acidic residues" evidence="1">
    <location>
        <begin position="344"/>
        <end position="354"/>
    </location>
</feature>
<reference evidence="5 6" key="1">
    <citation type="submission" date="2019-06" db="EMBL/GenBank/DDBJ databases">
        <title>Sequencing the genomes of 1000 actinobacteria strains.</title>
        <authorList>
            <person name="Klenk H.-P."/>
        </authorList>
    </citation>
    <scope>NUCLEOTIDE SEQUENCE [LARGE SCALE GENOMIC DNA]</scope>
    <source>
        <strain evidence="5 6">DSM 45301</strain>
    </source>
</reference>
<feature type="compositionally biased region" description="Basic and acidic residues" evidence="1">
    <location>
        <begin position="328"/>
        <end position="339"/>
    </location>
</feature>
<dbReference type="InterPro" id="IPR005158">
    <property type="entry name" value="BTAD"/>
</dbReference>
<keyword evidence="2" id="KW-1133">Transmembrane helix</keyword>